<reference evidence="3" key="1">
    <citation type="submission" date="2020-01" db="EMBL/GenBank/DDBJ databases">
        <authorList>
            <person name="Rat A."/>
        </authorList>
    </citation>
    <scope>NUCLEOTIDE SEQUENCE</scope>
    <source>
        <strain evidence="3">LMG 28251</strain>
    </source>
</reference>
<organism evidence="3 4">
    <name type="scientific">Plastoroseomonas arctica</name>
    <dbReference type="NCBI Taxonomy" id="1509237"/>
    <lineage>
        <taxon>Bacteria</taxon>
        <taxon>Pseudomonadati</taxon>
        <taxon>Pseudomonadota</taxon>
        <taxon>Alphaproteobacteria</taxon>
        <taxon>Acetobacterales</taxon>
        <taxon>Acetobacteraceae</taxon>
        <taxon>Plastoroseomonas</taxon>
    </lineage>
</organism>
<name>A0AAF1KI33_9PROT</name>
<dbReference type="InterPro" id="IPR046867">
    <property type="entry name" value="AldOxase/xan_DH_MoCoBD2"/>
</dbReference>
<evidence type="ECO:0000313" key="4">
    <source>
        <dbReference type="Proteomes" id="UP001196068"/>
    </source>
</evidence>
<feature type="signal peptide" evidence="1">
    <location>
        <begin position="1"/>
        <end position="31"/>
    </location>
</feature>
<dbReference type="GO" id="GO:0016491">
    <property type="term" value="F:oxidoreductase activity"/>
    <property type="evidence" value="ECO:0007669"/>
    <property type="project" value="InterPro"/>
</dbReference>
<dbReference type="PIRSF" id="PIRSF036389">
    <property type="entry name" value="IOR_B"/>
    <property type="match status" value="1"/>
</dbReference>
<dbReference type="Pfam" id="PF02738">
    <property type="entry name" value="MoCoBD_1"/>
    <property type="match status" value="1"/>
</dbReference>
<reference evidence="3" key="2">
    <citation type="journal article" date="2021" name="Syst. Appl. Microbiol.">
        <title>Roseomonas hellenica sp. nov., isolated from roots of wild-growing Alkanna tinctoria.</title>
        <authorList>
            <person name="Rat A."/>
            <person name="Naranjo H.D."/>
            <person name="Lebbe L."/>
            <person name="Cnockaert M."/>
            <person name="Krigas N."/>
            <person name="Grigoriadou K."/>
            <person name="Maloupa E."/>
            <person name="Willems A."/>
        </authorList>
    </citation>
    <scope>NUCLEOTIDE SEQUENCE</scope>
    <source>
        <strain evidence="3">LMG 28251</strain>
    </source>
</reference>
<dbReference type="PANTHER" id="PTHR47495:SF2">
    <property type="entry name" value="ALDEHYDE DEHYDROGENASE"/>
    <property type="match status" value="1"/>
</dbReference>
<accession>A0AAF1KI33</accession>
<evidence type="ECO:0000256" key="1">
    <source>
        <dbReference type="SAM" id="SignalP"/>
    </source>
</evidence>
<dbReference type="Proteomes" id="UP001196068">
    <property type="component" value="Unassembled WGS sequence"/>
</dbReference>
<dbReference type="InterPro" id="IPR000674">
    <property type="entry name" value="Ald_Oxase/Xan_DH_a/b"/>
</dbReference>
<proteinExistence type="predicted"/>
<dbReference type="InterPro" id="IPR037165">
    <property type="entry name" value="AldOxase/xan_DH_Mopterin-bd_sf"/>
</dbReference>
<feature type="chain" id="PRO_5042131440" evidence="1">
    <location>
        <begin position="32"/>
        <end position="731"/>
    </location>
</feature>
<dbReference type="SMART" id="SM01008">
    <property type="entry name" value="Ald_Xan_dh_C"/>
    <property type="match status" value="1"/>
</dbReference>
<dbReference type="Gene3D" id="3.30.365.10">
    <property type="entry name" value="Aldehyde oxidase/xanthine dehydrogenase, molybdopterin binding domain"/>
    <property type="match status" value="4"/>
</dbReference>
<sequence length="731" mass="77573">MNAITKPRRRAVLGATLGAFTFGFHIPKASAQTAAAAAPTSPEVNAWVVVKPDDTVVIRIARSEMGQGTLTGLAQLVAEELECDWAKVTTEYPTPGQNLARGRVWGNMSTGGSRGIRESHEYVRKGGAAARMMLVQAAANAWRVPAGECTAAASVITHMPTRRTVTYGQVAEAAGRLSAPALAEVPLKASTDWKIAGQPVPRLDTRAKLNGSQVYGMDLKLPGMVNAAIRACPVFGGKVRAVDSTAAERMPGVKRVLRVGDYAVAVVADTWWRAKTALDAVTITWDEGEHATASSASFAEVMRAGLDAPQAAVGNQAGDARAAIAAAPRKVEAIYGVPHQNHACMEVMNATAVWTPERCEVWTPTQNGEAAHAAAAEAAGLPPARCEVHKIHLGGGFGRRGAVHDWVRQVVDLAKQMPGTPVKLLWTREEDMGQGRYHPVTMCKLTAGLDAQGNLSGLHMRISGQSIVAGIFPQNIRDGRDPVVFQGLNNAGGEADIGYGIPNLLIDHAMRNPHVPPGFWRGVNLNQNAIYLECFMDELAHAAGKDPLEFRRALMANYPKHLAVLNAVAARAGWGTPAPDVGGQRVFRGLCQTHGFGSYVAACAEVSVSDAGALKIHRIVAATDPGYAVNPQQITAQVEGSFVYGLSAALYGSCTVKDGRIEQTNFDSYPVMRMDAMPKVEAILMPSGGFWGGVGEPTIAVAAPAVLNAIFAATGKRIRQLPLQDADLRRT</sequence>
<dbReference type="Gene3D" id="3.90.1170.50">
    <property type="entry name" value="Aldehyde oxidase/xanthine dehydrogenase, a/b hammerhead"/>
    <property type="match status" value="1"/>
</dbReference>
<dbReference type="InterPro" id="IPR012368">
    <property type="entry name" value="OxRdtase_Mopterin-bd_su_IorB"/>
</dbReference>
<feature type="domain" description="Aldehyde oxidase/xanthine dehydrogenase a/b hammerhead" evidence="2">
    <location>
        <begin position="210"/>
        <end position="289"/>
    </location>
</feature>
<dbReference type="SUPFAM" id="SSF56003">
    <property type="entry name" value="Molybdenum cofactor-binding domain"/>
    <property type="match status" value="2"/>
</dbReference>
<dbReference type="RefSeq" id="WP_211873481.1">
    <property type="nucleotide sequence ID" value="NZ_JAAEDH010000005.1"/>
</dbReference>
<dbReference type="InterPro" id="IPR008274">
    <property type="entry name" value="AldOxase/xan_DH_MoCoBD1"/>
</dbReference>
<dbReference type="InterPro" id="IPR052516">
    <property type="entry name" value="N-heterocyclic_Hydroxylase"/>
</dbReference>
<protein>
    <submittedName>
        <fullName evidence="3">Xanthine dehydrogenase family protein molybdopterin-binding subunit</fullName>
    </submittedName>
</protein>
<evidence type="ECO:0000313" key="3">
    <source>
        <dbReference type="EMBL" id="MBR0654659.1"/>
    </source>
</evidence>
<keyword evidence="4" id="KW-1185">Reference proteome</keyword>
<dbReference type="Pfam" id="PF20256">
    <property type="entry name" value="MoCoBD_2"/>
    <property type="match status" value="2"/>
</dbReference>
<comment type="caution">
    <text evidence="3">The sequence shown here is derived from an EMBL/GenBank/DDBJ whole genome shotgun (WGS) entry which is preliminary data.</text>
</comment>
<dbReference type="AlphaFoldDB" id="A0AAF1KI33"/>
<keyword evidence="1" id="KW-0732">Signal</keyword>
<dbReference type="EMBL" id="JAAEDH010000005">
    <property type="protein sequence ID" value="MBR0654659.1"/>
    <property type="molecule type" value="Genomic_DNA"/>
</dbReference>
<gene>
    <name evidence="3" type="ORF">GXW79_06165</name>
</gene>
<evidence type="ECO:0000259" key="2">
    <source>
        <dbReference type="SMART" id="SM01008"/>
    </source>
</evidence>
<dbReference type="PANTHER" id="PTHR47495">
    <property type="entry name" value="ALDEHYDE DEHYDROGENASE"/>
    <property type="match status" value="1"/>
</dbReference>